<reference evidence="18 19" key="1">
    <citation type="submission" date="2016-11" db="EMBL/GenBank/DDBJ databases">
        <title>Genome sequence and comparative genomic analysis of clinical strain Elizabethkingia meningoseptica 61421 PRCM.</title>
        <authorList>
            <person name="Wang M."/>
            <person name="Hu S."/>
            <person name="Cao L."/>
            <person name="Jiang T."/>
            <person name="Zhou Y."/>
            <person name="Ming D."/>
        </authorList>
    </citation>
    <scope>NUCLEOTIDE SEQUENCE [LARGE SCALE GENOMIC DNA]</scope>
    <source>
        <strain evidence="18 19">61421 PRCM</strain>
    </source>
</reference>
<keyword evidence="6 13" id="KW-0686">Riboflavin biosynthesis</keyword>
<dbReference type="FunFam" id="3.40.140.10:FF:000025">
    <property type="entry name" value="Riboflavin biosynthesis protein RibD"/>
    <property type="match status" value="1"/>
</dbReference>
<dbReference type="STRING" id="238.BBD35_10455"/>
<feature type="binding site" evidence="15">
    <location>
        <position position="220"/>
    </location>
    <ligand>
        <name>substrate</name>
    </ligand>
</feature>
<keyword evidence="10 13" id="KW-0521">NADP</keyword>
<dbReference type="eggNOG" id="COG0117">
    <property type="taxonomic scope" value="Bacteria"/>
</dbReference>
<evidence type="ECO:0000313" key="19">
    <source>
        <dbReference type="Proteomes" id="UP000188947"/>
    </source>
</evidence>
<dbReference type="GO" id="GO:0009231">
    <property type="term" value="P:riboflavin biosynthetic process"/>
    <property type="evidence" value="ECO:0007669"/>
    <property type="project" value="UniProtKB-UniPathway"/>
</dbReference>
<dbReference type="Gene3D" id="3.40.430.10">
    <property type="entry name" value="Dihydrofolate Reductase, subunit A"/>
    <property type="match status" value="1"/>
</dbReference>
<dbReference type="GO" id="GO:0008270">
    <property type="term" value="F:zinc ion binding"/>
    <property type="evidence" value="ECO:0007669"/>
    <property type="project" value="InterPro"/>
</dbReference>
<dbReference type="Pfam" id="PF00383">
    <property type="entry name" value="dCMP_cyt_deam_1"/>
    <property type="match status" value="1"/>
</dbReference>
<dbReference type="SUPFAM" id="SSF53597">
    <property type="entry name" value="Dihydrofolate reductase-like"/>
    <property type="match status" value="1"/>
</dbReference>
<evidence type="ECO:0000256" key="7">
    <source>
        <dbReference type="ARBA" id="ARBA00022723"/>
    </source>
</evidence>
<evidence type="ECO:0000256" key="9">
    <source>
        <dbReference type="ARBA" id="ARBA00022833"/>
    </source>
</evidence>
<organism evidence="18 19">
    <name type="scientific">Elizabethkingia meningoseptica</name>
    <name type="common">Chryseobacterium meningosepticum</name>
    <dbReference type="NCBI Taxonomy" id="238"/>
    <lineage>
        <taxon>Bacteria</taxon>
        <taxon>Pseudomonadati</taxon>
        <taxon>Bacteroidota</taxon>
        <taxon>Flavobacteriia</taxon>
        <taxon>Flavobacteriales</taxon>
        <taxon>Weeksellaceae</taxon>
        <taxon>Elizabethkingia</taxon>
    </lineage>
</organism>
<dbReference type="EC" id="3.5.4.26" evidence="13"/>
<dbReference type="PANTHER" id="PTHR38011:SF7">
    <property type="entry name" value="2,5-DIAMINO-6-RIBOSYLAMINO-4(3H)-PYRIMIDINONE 5'-PHOSPHATE REDUCTASE"/>
    <property type="match status" value="1"/>
</dbReference>
<evidence type="ECO:0000256" key="8">
    <source>
        <dbReference type="ARBA" id="ARBA00022801"/>
    </source>
</evidence>
<feature type="binding site" evidence="15">
    <location>
        <position position="168"/>
    </location>
    <ligand>
        <name>NADP(+)</name>
        <dbReference type="ChEBI" id="CHEBI:58349"/>
    </ligand>
</feature>
<dbReference type="CDD" id="cd01284">
    <property type="entry name" value="Riboflavin_deaminase-reductase"/>
    <property type="match status" value="1"/>
</dbReference>
<feature type="binding site" evidence="15">
    <location>
        <position position="209"/>
    </location>
    <ligand>
        <name>NADP(+)</name>
        <dbReference type="ChEBI" id="CHEBI:58349"/>
    </ligand>
</feature>
<gene>
    <name evidence="18" type="ORF">BMF97_03845</name>
</gene>
<comment type="cofactor">
    <cofactor evidence="13 16">
        <name>Zn(2+)</name>
        <dbReference type="ChEBI" id="CHEBI:29105"/>
    </cofactor>
    <text evidence="13 16">Binds 1 zinc ion.</text>
</comment>
<sequence>MLLSMLDFLLNMEQHHLYMQRALQLAGKALGNTYPNPLVGSVIVSDGKIIGEGWHHKAGEPHAEVNAINSVEDKELLKNSTIYVTLEPCAHYGKTPPCAVKIVEMGIPKVVIGSMDPHDKVNGKGKAILEEAGIEVITGVLEEECKTLNKRFFTYHQKQRPFIILKWAESTDGFMDKDFKPYAISNALSQQRNHQLRADEQAILVGTKTVLNDNPGLTVREVSGNNPVRIILDRELSIPADYKVMNQESTTFIINEKEEKTEGNLHWLKIDFATDFLKNLMDSLYKQQIQSVIIEGGAYTLNSFITQQLWDDAWIFKAENLMLNNGTKAPEISGEPFFTEQLRDNQLKIYRNY</sequence>
<evidence type="ECO:0000256" key="4">
    <source>
        <dbReference type="ARBA" id="ARBA00005259"/>
    </source>
</evidence>
<evidence type="ECO:0000256" key="3">
    <source>
        <dbReference type="ARBA" id="ARBA00004910"/>
    </source>
</evidence>
<dbReference type="InterPro" id="IPR002125">
    <property type="entry name" value="CMP_dCMP_dom"/>
</dbReference>
<evidence type="ECO:0000256" key="5">
    <source>
        <dbReference type="ARBA" id="ARBA00007417"/>
    </source>
</evidence>
<keyword evidence="9 13" id="KW-0862">Zinc</keyword>
<comment type="catalytic activity">
    <reaction evidence="13">
        <text>5-amino-6-(5-phospho-D-ribitylamino)uracil + NADP(+) = 5-amino-6-(5-phospho-D-ribosylamino)uracil + NADPH + H(+)</text>
        <dbReference type="Rhea" id="RHEA:17845"/>
        <dbReference type="ChEBI" id="CHEBI:15378"/>
        <dbReference type="ChEBI" id="CHEBI:57783"/>
        <dbReference type="ChEBI" id="CHEBI:58349"/>
        <dbReference type="ChEBI" id="CHEBI:58421"/>
        <dbReference type="ChEBI" id="CHEBI:58453"/>
        <dbReference type="EC" id="1.1.1.193"/>
    </reaction>
</comment>
<comment type="pathway">
    <text evidence="3 13">Cofactor biosynthesis; riboflavin biosynthesis; 5-amino-6-(D-ribitylamino)uracil from GTP: step 3/4.</text>
</comment>
<evidence type="ECO:0000259" key="17">
    <source>
        <dbReference type="PROSITE" id="PS51747"/>
    </source>
</evidence>
<evidence type="ECO:0000256" key="16">
    <source>
        <dbReference type="PIRSR" id="PIRSR006769-3"/>
    </source>
</evidence>
<dbReference type="InterPro" id="IPR050765">
    <property type="entry name" value="Riboflavin_Biosynth_HTPR"/>
</dbReference>
<evidence type="ECO:0000256" key="13">
    <source>
        <dbReference type="PIRNR" id="PIRNR006769"/>
    </source>
</evidence>
<dbReference type="InterPro" id="IPR016193">
    <property type="entry name" value="Cytidine_deaminase-like"/>
</dbReference>
<dbReference type="eggNOG" id="COG1985">
    <property type="taxonomic scope" value="Bacteria"/>
</dbReference>
<dbReference type="InterPro" id="IPR024072">
    <property type="entry name" value="DHFR-like_dom_sf"/>
</dbReference>
<keyword evidence="19" id="KW-1185">Reference proteome</keyword>
<feature type="binding site" evidence="16">
    <location>
        <position position="89"/>
    </location>
    <ligand>
        <name>Zn(2+)</name>
        <dbReference type="ChEBI" id="CHEBI:29105"/>
        <note>catalytic</note>
    </ligand>
</feature>
<evidence type="ECO:0000256" key="6">
    <source>
        <dbReference type="ARBA" id="ARBA00022619"/>
    </source>
</evidence>
<feature type="domain" description="CMP/dCMP-type deaminase" evidence="17">
    <location>
        <begin position="13"/>
        <end position="136"/>
    </location>
</feature>
<feature type="binding site" evidence="15">
    <location>
        <position position="217"/>
    </location>
    <ligand>
        <name>substrate</name>
    </ligand>
</feature>
<comment type="pathway">
    <text evidence="2 13">Cofactor biosynthesis; riboflavin biosynthesis; 5-amino-6-(D-ribitylamino)uracil from GTP: step 2/4.</text>
</comment>
<dbReference type="InterPro" id="IPR004794">
    <property type="entry name" value="Eubact_RibD"/>
</dbReference>
<dbReference type="GO" id="GO:0008703">
    <property type="term" value="F:5-amino-6-(5-phosphoribosylamino)uracil reductase activity"/>
    <property type="evidence" value="ECO:0007669"/>
    <property type="project" value="UniProtKB-EC"/>
</dbReference>
<dbReference type="Gene3D" id="3.40.140.10">
    <property type="entry name" value="Cytidine Deaminase, domain 2"/>
    <property type="match status" value="1"/>
</dbReference>
<keyword evidence="7 13" id="KW-0479">Metal-binding</keyword>
<comment type="caution">
    <text evidence="18">The sequence shown here is derived from an EMBL/GenBank/DDBJ whole genome shotgun (WGS) entry which is preliminary data.</text>
</comment>
<dbReference type="PANTHER" id="PTHR38011">
    <property type="entry name" value="DIHYDROFOLATE REDUCTASE FAMILY PROTEIN (AFU_ORTHOLOGUE AFUA_8G06820)"/>
    <property type="match status" value="1"/>
</dbReference>
<dbReference type="GO" id="GO:0008835">
    <property type="term" value="F:diaminohydroxyphosphoribosylaminopyrimidine deaminase activity"/>
    <property type="evidence" value="ECO:0007669"/>
    <property type="project" value="UniProtKB-EC"/>
</dbReference>
<dbReference type="PROSITE" id="PS00903">
    <property type="entry name" value="CYT_DCMP_DEAMINASES_1"/>
    <property type="match status" value="1"/>
</dbReference>
<comment type="similarity">
    <text evidence="4 13">In the N-terminal section; belongs to the cytidine and deoxycytidylate deaminase family.</text>
</comment>
<comment type="catalytic activity">
    <reaction evidence="13">
        <text>2,5-diamino-6-hydroxy-4-(5-phosphoribosylamino)-pyrimidine + H2O + H(+) = 5-amino-6-(5-phospho-D-ribosylamino)uracil + NH4(+)</text>
        <dbReference type="Rhea" id="RHEA:21868"/>
        <dbReference type="ChEBI" id="CHEBI:15377"/>
        <dbReference type="ChEBI" id="CHEBI:15378"/>
        <dbReference type="ChEBI" id="CHEBI:28938"/>
        <dbReference type="ChEBI" id="CHEBI:58453"/>
        <dbReference type="ChEBI" id="CHEBI:58614"/>
        <dbReference type="EC" id="3.5.4.26"/>
    </reaction>
</comment>
<dbReference type="EC" id="1.1.1.193" evidence="13"/>
<feature type="binding site" evidence="15">
    <location>
        <position position="295"/>
    </location>
    <ligand>
        <name>substrate</name>
    </ligand>
</feature>
<feature type="binding site" evidence="15">
    <location>
        <begin position="297"/>
        <end position="303"/>
    </location>
    <ligand>
        <name>NADP(+)</name>
        <dbReference type="ChEBI" id="CHEBI:58349"/>
    </ligand>
</feature>
<feature type="binding site" evidence="16">
    <location>
        <position position="98"/>
    </location>
    <ligand>
        <name>Zn(2+)</name>
        <dbReference type="ChEBI" id="CHEBI:29105"/>
        <note>catalytic</note>
    </ligand>
</feature>
<dbReference type="PROSITE" id="PS51747">
    <property type="entry name" value="CYT_DCMP_DEAMINASES_2"/>
    <property type="match status" value="1"/>
</dbReference>
<dbReference type="InterPro" id="IPR002734">
    <property type="entry name" value="RibDG_C"/>
</dbReference>
<comment type="similarity">
    <text evidence="5 13">In the C-terminal section; belongs to the HTP reductase family.</text>
</comment>
<dbReference type="SUPFAM" id="SSF53927">
    <property type="entry name" value="Cytidine deaminase-like"/>
    <property type="match status" value="1"/>
</dbReference>
<keyword evidence="12" id="KW-0511">Multifunctional enzyme</keyword>
<name>A0A1T3FGX8_ELIME</name>
<dbReference type="PIRSF" id="PIRSF006769">
    <property type="entry name" value="RibD"/>
    <property type="match status" value="1"/>
</dbReference>
<dbReference type="EMBL" id="MPOG01000004">
    <property type="protein sequence ID" value="OOH97457.1"/>
    <property type="molecule type" value="Genomic_DNA"/>
</dbReference>
<evidence type="ECO:0000256" key="2">
    <source>
        <dbReference type="ARBA" id="ARBA00004882"/>
    </source>
</evidence>
<feature type="binding site" evidence="15">
    <location>
        <position position="213"/>
    </location>
    <ligand>
        <name>NADP(+)</name>
        <dbReference type="ChEBI" id="CHEBI:58349"/>
    </ligand>
</feature>
<evidence type="ECO:0000256" key="1">
    <source>
        <dbReference type="ARBA" id="ARBA00002151"/>
    </source>
</evidence>
<accession>A0A1T3FGX8</accession>
<dbReference type="Proteomes" id="UP000188947">
    <property type="component" value="Unassembled WGS sequence"/>
</dbReference>
<evidence type="ECO:0000256" key="14">
    <source>
        <dbReference type="PIRSR" id="PIRSR006769-1"/>
    </source>
</evidence>
<dbReference type="OrthoDB" id="9800865at2"/>
<dbReference type="NCBIfam" id="TIGR00326">
    <property type="entry name" value="eubact_ribD"/>
    <property type="match status" value="1"/>
</dbReference>
<evidence type="ECO:0000256" key="11">
    <source>
        <dbReference type="ARBA" id="ARBA00023002"/>
    </source>
</evidence>
<protein>
    <recommendedName>
        <fullName evidence="13">Riboflavin biosynthesis protein RibD</fullName>
    </recommendedName>
    <domain>
        <recommendedName>
            <fullName evidence="13">Diaminohydroxyphosphoribosylaminopyrimidine deaminase</fullName>
            <shortName evidence="13">DRAP deaminase</shortName>
            <ecNumber evidence="13">3.5.4.26</ecNumber>
        </recommendedName>
        <alternativeName>
            <fullName evidence="13">Riboflavin-specific deaminase</fullName>
        </alternativeName>
    </domain>
    <domain>
        <recommendedName>
            <fullName evidence="13">5-amino-6-(5-phosphoribosylamino)uracil reductase</fullName>
            <ecNumber evidence="13">1.1.1.193</ecNumber>
        </recommendedName>
        <alternativeName>
            <fullName evidence="13">HTP reductase</fullName>
        </alternativeName>
    </domain>
</protein>
<keyword evidence="8 13" id="KW-0378">Hydrolase</keyword>
<evidence type="ECO:0000313" key="18">
    <source>
        <dbReference type="EMBL" id="OOH97457.1"/>
    </source>
</evidence>
<evidence type="ECO:0000256" key="10">
    <source>
        <dbReference type="ARBA" id="ARBA00022857"/>
    </source>
</evidence>
<dbReference type="Pfam" id="PF01872">
    <property type="entry name" value="RibD_C"/>
    <property type="match status" value="1"/>
</dbReference>
<keyword evidence="11 13" id="KW-0560">Oxidoreductase</keyword>
<feature type="binding site" evidence="16">
    <location>
        <position position="62"/>
    </location>
    <ligand>
        <name>Zn(2+)</name>
        <dbReference type="ChEBI" id="CHEBI:29105"/>
        <note>catalytic</note>
    </ligand>
</feature>
<evidence type="ECO:0000256" key="15">
    <source>
        <dbReference type="PIRSR" id="PIRSR006769-2"/>
    </source>
</evidence>
<feature type="binding site" evidence="15">
    <location>
        <position position="197"/>
    </location>
    <ligand>
        <name>substrate</name>
    </ligand>
</feature>
<comment type="function">
    <text evidence="1 13">Converts 2,5-diamino-6-(ribosylamino)-4(3h)-pyrimidinone 5'-phosphate into 5-amino-6-(ribosylamino)-2,4(1h,3h)-pyrimidinedione 5'-phosphate.</text>
</comment>
<proteinExistence type="inferred from homology"/>
<feature type="active site" description="Proton donor" evidence="14">
    <location>
        <position position="64"/>
    </location>
</feature>
<dbReference type="UniPathway" id="UPA00275">
    <property type="reaction ID" value="UER00401"/>
</dbReference>
<dbReference type="AlphaFoldDB" id="A0A1T3FGX8"/>
<evidence type="ECO:0000256" key="12">
    <source>
        <dbReference type="ARBA" id="ARBA00023268"/>
    </source>
</evidence>
<dbReference type="InterPro" id="IPR016192">
    <property type="entry name" value="APOBEC/CMP_deaminase_Zn-bd"/>
</dbReference>